<dbReference type="GO" id="GO:0016323">
    <property type="term" value="C:basolateral plasma membrane"/>
    <property type="evidence" value="ECO:0007669"/>
    <property type="project" value="UniProtKB-SubCell"/>
</dbReference>
<dbReference type="InterPro" id="IPR003598">
    <property type="entry name" value="Ig_sub2"/>
</dbReference>
<evidence type="ECO:0000256" key="18">
    <source>
        <dbReference type="SAM" id="SignalP"/>
    </source>
</evidence>
<evidence type="ECO:0000256" key="5">
    <source>
        <dbReference type="ARBA" id="ARBA00022692"/>
    </source>
</evidence>
<dbReference type="Proteomes" id="UP000558958">
    <property type="component" value="Unassembled WGS sequence"/>
</dbReference>
<evidence type="ECO:0000256" key="2">
    <source>
        <dbReference type="ARBA" id="ARBA00004536"/>
    </source>
</evidence>
<keyword evidence="10 17" id="KW-1133">Transmembrane helix</keyword>
<dbReference type="AlphaFoldDB" id="A0A7K8Z0P7"/>
<evidence type="ECO:0000256" key="12">
    <source>
        <dbReference type="ARBA" id="ARBA00023157"/>
    </source>
</evidence>
<dbReference type="InterPro" id="IPR036179">
    <property type="entry name" value="Ig-like_dom_sf"/>
</dbReference>
<evidence type="ECO:0000256" key="7">
    <source>
        <dbReference type="ARBA" id="ARBA00022737"/>
    </source>
</evidence>
<keyword evidence="21" id="KW-1185">Reference proteome</keyword>
<feature type="chain" id="PRO_5029741151" evidence="18">
    <location>
        <begin position="24"/>
        <end position="323"/>
    </location>
</feature>
<dbReference type="FunFam" id="2.60.40.10:FF:000095">
    <property type="entry name" value="immunoglobulin superfamily member 11 isoform X1"/>
    <property type="match status" value="1"/>
</dbReference>
<gene>
    <name evidence="20" type="primary">Cxadr_0</name>
    <name evidence="20" type="ORF">SAKLUC_R15905</name>
</gene>
<evidence type="ECO:0000256" key="15">
    <source>
        <dbReference type="ARBA" id="ARBA00023319"/>
    </source>
</evidence>
<dbReference type="SMART" id="SM00406">
    <property type="entry name" value="IGv"/>
    <property type="match status" value="1"/>
</dbReference>
<dbReference type="InterPro" id="IPR052307">
    <property type="entry name" value="EJ_Adhesion_Regulator"/>
</dbReference>
<keyword evidence="12" id="KW-1015">Disulfide bond</keyword>
<keyword evidence="14" id="KW-0325">Glycoprotein</keyword>
<evidence type="ECO:0000256" key="6">
    <source>
        <dbReference type="ARBA" id="ARBA00022729"/>
    </source>
</evidence>
<dbReference type="PROSITE" id="PS50835">
    <property type="entry name" value="IG_LIKE"/>
    <property type="match status" value="2"/>
</dbReference>
<dbReference type="PANTHER" id="PTHR44468">
    <property type="entry name" value="COXSACKIEVIRUS AND ADENOVIRUS RECEPTOR-RELATED"/>
    <property type="match status" value="1"/>
</dbReference>
<dbReference type="GO" id="GO:0005923">
    <property type="term" value="C:bicellular tight junction"/>
    <property type="evidence" value="ECO:0007669"/>
    <property type="project" value="UniProtKB-SubCell"/>
</dbReference>
<dbReference type="Pfam" id="PF07686">
    <property type="entry name" value="V-set"/>
    <property type="match status" value="1"/>
</dbReference>
<evidence type="ECO:0000256" key="8">
    <source>
        <dbReference type="ARBA" id="ARBA00022889"/>
    </source>
</evidence>
<evidence type="ECO:0000259" key="19">
    <source>
        <dbReference type="PROSITE" id="PS50835"/>
    </source>
</evidence>
<evidence type="ECO:0000256" key="16">
    <source>
        <dbReference type="ARBA" id="ARBA00023768"/>
    </source>
</evidence>
<dbReference type="SMART" id="SM00408">
    <property type="entry name" value="IGc2"/>
    <property type="match status" value="2"/>
</dbReference>
<evidence type="ECO:0000313" key="21">
    <source>
        <dbReference type="Proteomes" id="UP000558958"/>
    </source>
</evidence>
<keyword evidence="4" id="KW-1003">Cell membrane</keyword>
<dbReference type="InterPro" id="IPR013783">
    <property type="entry name" value="Ig-like_fold"/>
</dbReference>
<keyword evidence="7" id="KW-0677">Repeat</keyword>
<sequence length="323" mass="35243">MEPLQLLLSVCLVLLCSAGPARSVTITSLDPSFFVKAQGEKVTLPCTFNLSEEDEGPLDIEWVLIPADKQNREQTIVMYTVDRIYNGYYTAMTGRVQFTNLDPRSGDGSLDIQNLKAADTGTYRCKVKKVPGVESRKIQLSVLVKPGKTECSIEGSQEIGKDITLKCASQEGSPLLSYNWRRVPGTQELPGTSMLNEDTGELLLKNASQEYSGVYSCVASNSVGTDECSVELHVAPPINTASIIVGAVIGTLLSLSVLTSVICCWHKKHREKKYEEEVHNDIKMDASPPKHHHHSTARIYIGSNASSLGSMSPSNMEGHTKTP</sequence>
<feature type="domain" description="Ig-like" evidence="19">
    <location>
        <begin position="20"/>
        <end position="141"/>
    </location>
</feature>
<feature type="non-terminal residue" evidence="20">
    <location>
        <position position="323"/>
    </location>
</feature>
<comment type="subcellular location">
    <subcellularLocation>
        <location evidence="16">Basolateral cell membrane</location>
        <topology evidence="16">Single-pass type I membrane protein</topology>
    </subcellularLocation>
    <subcellularLocation>
        <location evidence="2">Cell junction</location>
        <location evidence="2">Adherens junction</location>
    </subcellularLocation>
    <subcellularLocation>
        <location evidence="1">Cell junction</location>
        <location evidence="1">Tight junction</location>
    </subcellularLocation>
</comment>
<dbReference type="GO" id="GO:0014704">
    <property type="term" value="C:intercalated disc"/>
    <property type="evidence" value="ECO:0007669"/>
    <property type="project" value="TreeGrafter"/>
</dbReference>
<keyword evidence="13" id="KW-0675">Receptor</keyword>
<evidence type="ECO:0000256" key="3">
    <source>
        <dbReference type="ARBA" id="ARBA00022427"/>
    </source>
</evidence>
<dbReference type="SMART" id="SM00409">
    <property type="entry name" value="IG"/>
    <property type="match status" value="2"/>
</dbReference>
<evidence type="ECO:0000256" key="4">
    <source>
        <dbReference type="ARBA" id="ARBA00022475"/>
    </source>
</evidence>
<feature type="transmembrane region" description="Helical" evidence="17">
    <location>
        <begin position="243"/>
        <end position="265"/>
    </location>
</feature>
<feature type="signal peptide" evidence="18">
    <location>
        <begin position="1"/>
        <end position="23"/>
    </location>
</feature>
<dbReference type="GO" id="GO:0034109">
    <property type="term" value="P:homotypic cell-cell adhesion"/>
    <property type="evidence" value="ECO:0007669"/>
    <property type="project" value="TreeGrafter"/>
</dbReference>
<organism evidence="20 21">
    <name type="scientific">Sakesphorus luctuosus</name>
    <dbReference type="NCBI Taxonomy" id="419690"/>
    <lineage>
        <taxon>Eukaryota</taxon>
        <taxon>Metazoa</taxon>
        <taxon>Chordata</taxon>
        <taxon>Craniata</taxon>
        <taxon>Vertebrata</taxon>
        <taxon>Euteleostomi</taxon>
        <taxon>Archelosauria</taxon>
        <taxon>Archosauria</taxon>
        <taxon>Dinosauria</taxon>
        <taxon>Saurischia</taxon>
        <taxon>Theropoda</taxon>
        <taxon>Coelurosauria</taxon>
        <taxon>Aves</taxon>
        <taxon>Neognathae</taxon>
        <taxon>Neoaves</taxon>
        <taxon>Telluraves</taxon>
        <taxon>Australaves</taxon>
        <taxon>Passeriformes</taxon>
        <taxon>Thamnophilidae</taxon>
        <taxon>Sakesphorus</taxon>
    </lineage>
</organism>
<evidence type="ECO:0000256" key="11">
    <source>
        <dbReference type="ARBA" id="ARBA00023136"/>
    </source>
</evidence>
<evidence type="ECO:0000256" key="1">
    <source>
        <dbReference type="ARBA" id="ARBA00004435"/>
    </source>
</evidence>
<dbReference type="Gene3D" id="2.60.40.10">
    <property type="entry name" value="Immunoglobulins"/>
    <property type="match status" value="2"/>
</dbReference>
<keyword evidence="5 17" id="KW-0812">Transmembrane</keyword>
<keyword evidence="8" id="KW-0130">Cell adhesion</keyword>
<keyword evidence="3" id="KW-0796">Tight junction</keyword>
<keyword evidence="15" id="KW-0393">Immunoglobulin domain</keyword>
<evidence type="ECO:0000256" key="17">
    <source>
        <dbReference type="SAM" id="Phobius"/>
    </source>
</evidence>
<dbReference type="InterPro" id="IPR003599">
    <property type="entry name" value="Ig_sub"/>
</dbReference>
<evidence type="ECO:0000256" key="10">
    <source>
        <dbReference type="ARBA" id="ARBA00022989"/>
    </source>
</evidence>
<feature type="non-terminal residue" evidence="20">
    <location>
        <position position="1"/>
    </location>
</feature>
<name>A0A7K8Z0P7_9PASS</name>
<dbReference type="GO" id="GO:0005912">
    <property type="term" value="C:adherens junction"/>
    <property type="evidence" value="ECO:0007669"/>
    <property type="project" value="UniProtKB-SubCell"/>
</dbReference>
<evidence type="ECO:0000313" key="20">
    <source>
        <dbReference type="EMBL" id="NXG08825.1"/>
    </source>
</evidence>
<dbReference type="SUPFAM" id="SSF48726">
    <property type="entry name" value="Immunoglobulin"/>
    <property type="match status" value="2"/>
</dbReference>
<dbReference type="GO" id="GO:0050839">
    <property type="term" value="F:cell adhesion molecule binding"/>
    <property type="evidence" value="ECO:0007669"/>
    <property type="project" value="TreeGrafter"/>
</dbReference>
<dbReference type="InterPro" id="IPR013106">
    <property type="entry name" value="Ig_V-set"/>
</dbReference>
<protein>
    <submittedName>
        <fullName evidence="20">CXAR protein</fullName>
    </submittedName>
</protein>
<keyword evidence="6 18" id="KW-0732">Signal</keyword>
<dbReference type="Pfam" id="PF13895">
    <property type="entry name" value="Ig_2"/>
    <property type="match status" value="1"/>
</dbReference>
<evidence type="ECO:0000256" key="13">
    <source>
        <dbReference type="ARBA" id="ARBA00023170"/>
    </source>
</evidence>
<proteinExistence type="predicted"/>
<evidence type="ECO:0000256" key="9">
    <source>
        <dbReference type="ARBA" id="ARBA00022949"/>
    </source>
</evidence>
<accession>A0A7K8Z0P7</accession>
<keyword evidence="9" id="KW-0965">Cell junction</keyword>
<dbReference type="InterPro" id="IPR007110">
    <property type="entry name" value="Ig-like_dom"/>
</dbReference>
<comment type="caution">
    <text evidence="20">The sequence shown here is derived from an EMBL/GenBank/DDBJ whole genome shotgun (WGS) entry which is preliminary data.</text>
</comment>
<dbReference type="EMBL" id="VWZD01009792">
    <property type="protein sequence ID" value="NXG08825.1"/>
    <property type="molecule type" value="Genomic_DNA"/>
</dbReference>
<reference evidence="20 21" key="1">
    <citation type="submission" date="2019-09" db="EMBL/GenBank/DDBJ databases">
        <title>Bird 10,000 Genomes (B10K) Project - Family phase.</title>
        <authorList>
            <person name="Zhang G."/>
        </authorList>
    </citation>
    <scope>NUCLEOTIDE SEQUENCE [LARGE SCALE GENOMIC DNA]</scope>
    <source>
        <strain evidence="20">B10K-DU-001-06</strain>
        <tissue evidence="20">Muscle</tissue>
    </source>
</reference>
<evidence type="ECO:0000256" key="14">
    <source>
        <dbReference type="ARBA" id="ARBA00023180"/>
    </source>
</evidence>
<feature type="domain" description="Ig-like" evidence="19">
    <location>
        <begin position="146"/>
        <end position="231"/>
    </location>
</feature>
<dbReference type="PANTHER" id="PTHR44468:SF3">
    <property type="entry name" value="COXSACKIEVIRUS AND ADENOVIRUS RECEPTOR"/>
    <property type="match status" value="1"/>
</dbReference>
<keyword evidence="11 17" id="KW-0472">Membrane</keyword>